<gene>
    <name evidence="6" type="primary">gcvA_6</name>
    <name evidence="6" type="ORF">PIGHUM_00974</name>
</gene>
<dbReference type="SUPFAM" id="SSF46785">
    <property type="entry name" value="Winged helix' DNA-binding domain"/>
    <property type="match status" value="1"/>
</dbReference>
<dbReference type="CDD" id="cd08432">
    <property type="entry name" value="PBP2_GcdR_TrpI_HvrB_AmpR_like"/>
    <property type="match status" value="1"/>
</dbReference>
<proteinExistence type="inferred from homology"/>
<feature type="domain" description="HTH lysR-type" evidence="5">
    <location>
        <begin position="5"/>
        <end position="62"/>
    </location>
</feature>
<name>A0A3P4B191_9BURK</name>
<dbReference type="SUPFAM" id="SSF53850">
    <property type="entry name" value="Periplasmic binding protein-like II"/>
    <property type="match status" value="1"/>
</dbReference>
<evidence type="ECO:0000256" key="3">
    <source>
        <dbReference type="ARBA" id="ARBA00023125"/>
    </source>
</evidence>
<keyword evidence="4" id="KW-0804">Transcription</keyword>
<evidence type="ECO:0000313" key="7">
    <source>
        <dbReference type="Proteomes" id="UP000277294"/>
    </source>
</evidence>
<keyword evidence="2" id="KW-0805">Transcription regulation</keyword>
<dbReference type="FunFam" id="1.10.10.10:FF:000038">
    <property type="entry name" value="Glycine cleavage system transcriptional activator"/>
    <property type="match status" value="1"/>
</dbReference>
<evidence type="ECO:0000256" key="4">
    <source>
        <dbReference type="ARBA" id="ARBA00023163"/>
    </source>
</evidence>
<dbReference type="GO" id="GO:0003700">
    <property type="term" value="F:DNA-binding transcription factor activity"/>
    <property type="evidence" value="ECO:0007669"/>
    <property type="project" value="InterPro"/>
</dbReference>
<dbReference type="Proteomes" id="UP000277294">
    <property type="component" value="Unassembled WGS sequence"/>
</dbReference>
<organism evidence="6 7">
    <name type="scientific">Pigmentiphaga humi</name>
    <dbReference type="NCBI Taxonomy" id="2478468"/>
    <lineage>
        <taxon>Bacteria</taxon>
        <taxon>Pseudomonadati</taxon>
        <taxon>Pseudomonadota</taxon>
        <taxon>Betaproteobacteria</taxon>
        <taxon>Burkholderiales</taxon>
        <taxon>Alcaligenaceae</taxon>
        <taxon>Pigmentiphaga</taxon>
    </lineage>
</organism>
<keyword evidence="7" id="KW-1185">Reference proteome</keyword>
<dbReference type="AlphaFoldDB" id="A0A3P4B191"/>
<dbReference type="InterPro" id="IPR058163">
    <property type="entry name" value="LysR-type_TF_proteobact-type"/>
</dbReference>
<reference evidence="6 7" key="1">
    <citation type="submission" date="2018-10" db="EMBL/GenBank/DDBJ databases">
        <authorList>
            <person name="Criscuolo A."/>
        </authorList>
    </citation>
    <scope>NUCLEOTIDE SEQUENCE [LARGE SCALE GENOMIC DNA]</scope>
    <source>
        <strain evidence="6">DnA1</strain>
    </source>
</reference>
<dbReference type="Pfam" id="PF00126">
    <property type="entry name" value="HTH_1"/>
    <property type="match status" value="1"/>
</dbReference>
<dbReference type="InterPro" id="IPR036388">
    <property type="entry name" value="WH-like_DNA-bd_sf"/>
</dbReference>
<evidence type="ECO:0000256" key="2">
    <source>
        <dbReference type="ARBA" id="ARBA00023015"/>
    </source>
</evidence>
<dbReference type="Gene3D" id="3.40.190.10">
    <property type="entry name" value="Periplasmic binding protein-like II"/>
    <property type="match status" value="2"/>
</dbReference>
<dbReference type="OrthoDB" id="5526340at2"/>
<sequence length="309" mass="34519">MRKLPPLNAVRAFEVAARHVSFTKAAAELNVTHGAVSRQVALLEEWLGVSLFHRAPSQLTLTEAGRGYLNEVSAVFDRLVTASMYVMQQAAPIVLRVNAPPTFTMRWLIARLSVFQRKRPDVEVRLTTSLTPPNFQENSYDMAIRGQYGPLDDCRSIPFMTEIIAPVCHVDLRETLRLDRPQDLEAHTLISYATEPYEWSAWLEAVGVPGLKPANTLSFEQMYFAFQAASEGLGLAMVPLFLAIDEILAGRLCVPFGPLGVQRRTYYANSAPTSKAHTLTSDFCDWLQREGRDTEQSITAWAASEGWTL</sequence>
<dbReference type="EMBL" id="UWPJ01000008">
    <property type="protein sequence ID" value="VCU68915.1"/>
    <property type="molecule type" value="Genomic_DNA"/>
</dbReference>
<dbReference type="InterPro" id="IPR036390">
    <property type="entry name" value="WH_DNA-bd_sf"/>
</dbReference>
<dbReference type="Gene3D" id="1.10.10.10">
    <property type="entry name" value="Winged helix-like DNA-binding domain superfamily/Winged helix DNA-binding domain"/>
    <property type="match status" value="1"/>
</dbReference>
<dbReference type="GO" id="GO:0006351">
    <property type="term" value="P:DNA-templated transcription"/>
    <property type="evidence" value="ECO:0007669"/>
    <property type="project" value="TreeGrafter"/>
</dbReference>
<evidence type="ECO:0000313" key="6">
    <source>
        <dbReference type="EMBL" id="VCU68915.1"/>
    </source>
</evidence>
<dbReference type="RefSeq" id="WP_124078223.1">
    <property type="nucleotide sequence ID" value="NZ_UWPJ01000008.1"/>
</dbReference>
<protein>
    <submittedName>
        <fullName evidence="6">Glycine cleavage system transcriptional activator</fullName>
    </submittedName>
</protein>
<keyword evidence="3" id="KW-0238">DNA-binding</keyword>
<dbReference type="InterPro" id="IPR000847">
    <property type="entry name" value="LysR_HTH_N"/>
</dbReference>
<dbReference type="GO" id="GO:0043565">
    <property type="term" value="F:sequence-specific DNA binding"/>
    <property type="evidence" value="ECO:0007669"/>
    <property type="project" value="TreeGrafter"/>
</dbReference>
<comment type="similarity">
    <text evidence="1">Belongs to the LysR transcriptional regulatory family.</text>
</comment>
<dbReference type="InterPro" id="IPR005119">
    <property type="entry name" value="LysR_subst-bd"/>
</dbReference>
<dbReference type="PANTHER" id="PTHR30537:SF74">
    <property type="entry name" value="HTH-TYPE TRANSCRIPTIONAL REGULATOR TRPI"/>
    <property type="match status" value="1"/>
</dbReference>
<evidence type="ECO:0000259" key="5">
    <source>
        <dbReference type="PROSITE" id="PS50931"/>
    </source>
</evidence>
<evidence type="ECO:0000256" key="1">
    <source>
        <dbReference type="ARBA" id="ARBA00009437"/>
    </source>
</evidence>
<dbReference type="PRINTS" id="PR00039">
    <property type="entry name" value="HTHLYSR"/>
</dbReference>
<dbReference type="Pfam" id="PF03466">
    <property type="entry name" value="LysR_substrate"/>
    <property type="match status" value="1"/>
</dbReference>
<dbReference type="PROSITE" id="PS50931">
    <property type="entry name" value="HTH_LYSR"/>
    <property type="match status" value="1"/>
</dbReference>
<accession>A0A3P4B191</accession>
<dbReference type="PANTHER" id="PTHR30537">
    <property type="entry name" value="HTH-TYPE TRANSCRIPTIONAL REGULATOR"/>
    <property type="match status" value="1"/>
</dbReference>